<keyword evidence="3" id="KW-1185">Reference proteome</keyword>
<protein>
    <submittedName>
        <fullName evidence="2">Uncharacterized protein</fullName>
    </submittedName>
</protein>
<comment type="caution">
    <text evidence="2">The sequence shown here is derived from an EMBL/GenBank/DDBJ whole genome shotgun (WGS) entry which is preliminary data.</text>
</comment>
<feature type="region of interest" description="Disordered" evidence="1">
    <location>
        <begin position="71"/>
        <end position="117"/>
    </location>
</feature>
<proteinExistence type="predicted"/>
<reference evidence="2 3" key="1">
    <citation type="submission" date="2013-11" db="EMBL/GenBank/DDBJ databases">
        <title>The Genome Sequence of Phytophthora parasitica P1569.</title>
        <authorList>
            <consortium name="The Broad Institute Genomics Platform"/>
            <person name="Russ C."/>
            <person name="Tyler B."/>
            <person name="Panabieres F."/>
            <person name="Shan W."/>
            <person name="Tripathy S."/>
            <person name="Grunwald N."/>
            <person name="Machado M."/>
            <person name="Johnson C.S."/>
            <person name="Arredondo F."/>
            <person name="Hong C."/>
            <person name="Coffey M."/>
            <person name="Young S.K."/>
            <person name="Zeng Q."/>
            <person name="Gargeya S."/>
            <person name="Fitzgerald M."/>
            <person name="Abouelleil A."/>
            <person name="Alvarado L."/>
            <person name="Chapman S.B."/>
            <person name="Gainer-Dewar J."/>
            <person name="Goldberg J."/>
            <person name="Griggs A."/>
            <person name="Gujja S."/>
            <person name="Hansen M."/>
            <person name="Howarth C."/>
            <person name="Imamovic A."/>
            <person name="Ireland A."/>
            <person name="Larimer J."/>
            <person name="McCowan C."/>
            <person name="Murphy C."/>
            <person name="Pearson M."/>
            <person name="Poon T.W."/>
            <person name="Priest M."/>
            <person name="Roberts A."/>
            <person name="Saif S."/>
            <person name="Shea T."/>
            <person name="Sykes S."/>
            <person name="Wortman J."/>
            <person name="Nusbaum C."/>
            <person name="Birren B."/>
        </authorList>
    </citation>
    <scope>NUCLEOTIDE SEQUENCE [LARGE SCALE GENOMIC DNA]</scope>
    <source>
        <strain evidence="2 3">P1569</strain>
    </source>
</reference>
<dbReference type="EMBL" id="ANIZ01003466">
    <property type="protein sequence ID" value="ETI33406.1"/>
    <property type="molecule type" value="Genomic_DNA"/>
</dbReference>
<evidence type="ECO:0000256" key="1">
    <source>
        <dbReference type="SAM" id="MobiDB-lite"/>
    </source>
</evidence>
<dbReference type="OrthoDB" id="10452033at2759"/>
<dbReference type="Proteomes" id="UP000018721">
    <property type="component" value="Unassembled WGS sequence"/>
</dbReference>
<feature type="compositionally biased region" description="Basic and acidic residues" evidence="1">
    <location>
        <begin position="90"/>
        <end position="99"/>
    </location>
</feature>
<evidence type="ECO:0000313" key="3">
    <source>
        <dbReference type="Proteomes" id="UP000018721"/>
    </source>
</evidence>
<gene>
    <name evidence="2" type="ORF">F443_19916</name>
</gene>
<dbReference type="AlphaFoldDB" id="V9E379"/>
<dbReference type="HOGENOM" id="CLU_2089595_0_0_1"/>
<name>V9E379_PHYNI</name>
<sequence length="117" mass="12224">MLTSANGLSESGVVGNAQVASMVGKMDEMMSVDSGVDAVMECMKADALEQDDGRARRYVCTCARVVVGASPKTAGKGKMRLTRQSASNDSDERWSDAENKPPGGAVTRSHKDGDAPA</sequence>
<organism evidence="2 3">
    <name type="scientific">Phytophthora nicotianae P1569</name>
    <dbReference type="NCBI Taxonomy" id="1317065"/>
    <lineage>
        <taxon>Eukaryota</taxon>
        <taxon>Sar</taxon>
        <taxon>Stramenopiles</taxon>
        <taxon>Oomycota</taxon>
        <taxon>Peronosporomycetes</taxon>
        <taxon>Peronosporales</taxon>
        <taxon>Peronosporaceae</taxon>
        <taxon>Phytophthora</taxon>
    </lineage>
</organism>
<evidence type="ECO:0000313" key="2">
    <source>
        <dbReference type="EMBL" id="ETI33406.1"/>
    </source>
</evidence>
<accession>V9E379</accession>